<feature type="compositionally biased region" description="Polar residues" evidence="1">
    <location>
        <begin position="33"/>
        <end position="42"/>
    </location>
</feature>
<comment type="caution">
    <text evidence="2">The sequence shown here is derived from an EMBL/GenBank/DDBJ whole genome shotgun (WGS) entry which is preliminary data.</text>
</comment>
<dbReference type="AlphaFoldDB" id="A0AAW2A144"/>
<accession>A0AAW2A144</accession>
<evidence type="ECO:0000256" key="1">
    <source>
        <dbReference type="SAM" id="MobiDB-lite"/>
    </source>
</evidence>
<protein>
    <submittedName>
        <fullName evidence="2">Uncharacterized protein</fullName>
    </submittedName>
</protein>
<evidence type="ECO:0000313" key="3">
    <source>
        <dbReference type="Proteomes" id="UP001479290"/>
    </source>
</evidence>
<sequence length="85" mass="9337">MALAATSGGIFLTGLMGVCLSCIRQNPRKKSPLKTSAAISQSPDEDDAEENEEKRCHIYCTIPDVPEDTHEFYSLAQMPNHSLLI</sequence>
<dbReference type="Proteomes" id="UP001479290">
    <property type="component" value="Unassembled WGS sequence"/>
</dbReference>
<evidence type="ECO:0000313" key="2">
    <source>
        <dbReference type="EMBL" id="KAK9966778.1"/>
    </source>
</evidence>
<feature type="region of interest" description="Disordered" evidence="1">
    <location>
        <begin position="27"/>
        <end position="52"/>
    </location>
</feature>
<dbReference type="EMBL" id="JAWDJR010000011">
    <property type="protein sequence ID" value="KAK9966778.1"/>
    <property type="molecule type" value="Genomic_DNA"/>
</dbReference>
<proteinExistence type="predicted"/>
<reference evidence="2 3" key="1">
    <citation type="submission" date="2024-05" db="EMBL/GenBank/DDBJ databases">
        <title>A high-quality chromosomal-level genome assembly of Topmouth culter (Culter alburnus).</title>
        <authorList>
            <person name="Zhao H."/>
        </authorList>
    </citation>
    <scope>NUCLEOTIDE SEQUENCE [LARGE SCALE GENOMIC DNA]</scope>
    <source>
        <strain evidence="2">CATC2023</strain>
        <tissue evidence="2">Muscle</tissue>
    </source>
</reference>
<gene>
    <name evidence="2" type="ORF">ABG768_003870</name>
</gene>
<organism evidence="2 3">
    <name type="scientific">Culter alburnus</name>
    <name type="common">Topmouth culter</name>
    <dbReference type="NCBI Taxonomy" id="194366"/>
    <lineage>
        <taxon>Eukaryota</taxon>
        <taxon>Metazoa</taxon>
        <taxon>Chordata</taxon>
        <taxon>Craniata</taxon>
        <taxon>Vertebrata</taxon>
        <taxon>Euteleostomi</taxon>
        <taxon>Actinopterygii</taxon>
        <taxon>Neopterygii</taxon>
        <taxon>Teleostei</taxon>
        <taxon>Ostariophysi</taxon>
        <taxon>Cypriniformes</taxon>
        <taxon>Xenocyprididae</taxon>
        <taxon>Xenocypridinae</taxon>
        <taxon>Culter</taxon>
    </lineage>
</organism>
<name>A0AAW2A144_CULAL</name>
<keyword evidence="3" id="KW-1185">Reference proteome</keyword>